<dbReference type="RefSeq" id="WP_253576885.1">
    <property type="nucleotide sequence ID" value="NZ_CP126026.1"/>
</dbReference>
<comment type="caution">
    <text evidence="1">The sequence shown here is derived from an EMBL/GenBank/DDBJ whole genome shotgun (WGS) entry which is preliminary data.</text>
</comment>
<proteinExistence type="predicted"/>
<name>A0ABV4FAI1_BRAEL</name>
<dbReference type="Proteomes" id="UP001565471">
    <property type="component" value="Unassembled WGS sequence"/>
</dbReference>
<organism evidence="1 2">
    <name type="scientific">Bradyrhizobium elkanii</name>
    <dbReference type="NCBI Taxonomy" id="29448"/>
    <lineage>
        <taxon>Bacteria</taxon>
        <taxon>Pseudomonadati</taxon>
        <taxon>Pseudomonadota</taxon>
        <taxon>Alphaproteobacteria</taxon>
        <taxon>Hyphomicrobiales</taxon>
        <taxon>Nitrobacteraceae</taxon>
        <taxon>Bradyrhizobium</taxon>
    </lineage>
</organism>
<evidence type="ECO:0000313" key="2">
    <source>
        <dbReference type="Proteomes" id="UP001565471"/>
    </source>
</evidence>
<gene>
    <name evidence="1" type="ORF">ABIF29_007269</name>
</gene>
<accession>A0ABV4FAI1</accession>
<keyword evidence="2" id="KW-1185">Reference proteome</keyword>
<protein>
    <recommendedName>
        <fullName evidence="3">Lipoprotein</fullName>
    </recommendedName>
</protein>
<reference evidence="1 2" key="1">
    <citation type="submission" date="2024-07" db="EMBL/GenBank/DDBJ databases">
        <title>Genomic Encyclopedia of Type Strains, Phase V (KMG-V): Genome sequencing to study the core and pangenomes of soil and plant-associated prokaryotes.</title>
        <authorList>
            <person name="Whitman W."/>
        </authorList>
    </citation>
    <scope>NUCLEOTIDE SEQUENCE [LARGE SCALE GENOMIC DNA]</scope>
    <source>
        <strain evidence="1 2">USDA 415</strain>
    </source>
</reference>
<evidence type="ECO:0000313" key="1">
    <source>
        <dbReference type="EMBL" id="MEY9320470.1"/>
    </source>
</evidence>
<dbReference type="PROSITE" id="PS51257">
    <property type="entry name" value="PROKAR_LIPOPROTEIN"/>
    <property type="match status" value="1"/>
</dbReference>
<evidence type="ECO:0008006" key="3">
    <source>
        <dbReference type="Google" id="ProtNLM"/>
    </source>
</evidence>
<sequence length="279" mass="30421">MATSPRVGLAAALGASLSGCAIMPDLPPDWALPMQEILLHSACELQWALRDIDHRAKKSRFDAHNWKIAITLNPKVDADIQPGAGLTRKDPFATGAQRFVTWVVGSGNGVTAELRGQHTGSIDFTFDSAQLIADTGLPCDRQSPSYHSLTKYLGIADWLHRSVAASDLSASNLDNPKFSAEVFIKFGGGGSYTYTMPPGSDLLTLNGYYQLDENLNIVFTAKPKVAEKFKVTTLPEGQDGLEPNRPRAPLQTTVTVFEDQQLSLQQIRQQLQNIRAVSQ</sequence>
<dbReference type="EMBL" id="JBGBZA010000002">
    <property type="protein sequence ID" value="MEY9320470.1"/>
    <property type="molecule type" value="Genomic_DNA"/>
</dbReference>